<evidence type="ECO:0000313" key="2">
    <source>
        <dbReference type="EMBL" id="CAE0457676.1"/>
    </source>
</evidence>
<feature type="region of interest" description="Disordered" evidence="1">
    <location>
        <begin position="48"/>
        <end position="96"/>
    </location>
</feature>
<reference evidence="2" key="1">
    <citation type="submission" date="2021-01" db="EMBL/GenBank/DDBJ databases">
        <authorList>
            <person name="Corre E."/>
            <person name="Pelletier E."/>
            <person name="Niang G."/>
            <person name="Scheremetjew M."/>
            <person name="Finn R."/>
            <person name="Kale V."/>
            <person name="Holt S."/>
            <person name="Cochrane G."/>
            <person name="Meng A."/>
            <person name="Brown T."/>
            <person name="Cohen L."/>
        </authorList>
    </citation>
    <scope>NUCLEOTIDE SEQUENCE</scope>
    <source>
        <strain evidence="2">MM31A-1</strain>
    </source>
</reference>
<proteinExistence type="predicted"/>
<organism evidence="2">
    <name type="scientific">Chaetoceros debilis</name>
    <dbReference type="NCBI Taxonomy" id="122233"/>
    <lineage>
        <taxon>Eukaryota</taxon>
        <taxon>Sar</taxon>
        <taxon>Stramenopiles</taxon>
        <taxon>Ochrophyta</taxon>
        <taxon>Bacillariophyta</taxon>
        <taxon>Coscinodiscophyceae</taxon>
        <taxon>Chaetocerotophycidae</taxon>
        <taxon>Chaetocerotales</taxon>
        <taxon>Chaetocerotaceae</taxon>
        <taxon>Chaetoceros</taxon>
    </lineage>
</organism>
<name>A0A7S3PWA6_9STRA</name>
<sequence length="139" mass="16078">MDDQISKQMIKYQNSFLRRIIPIHHPTHAHFLTEPYYCGETLTTNKRETMGNCLSGKKSDRPAQRRQSSLRSLNDSRHVMNHRSSKKGAQLQEDGTFFMKRDQTLVDALAGVNDSDRSLGRNHENDTSDTMLFDPHKME</sequence>
<dbReference type="EMBL" id="HBIO01003651">
    <property type="protein sequence ID" value="CAE0457676.1"/>
    <property type="molecule type" value="Transcribed_RNA"/>
</dbReference>
<dbReference type="AlphaFoldDB" id="A0A7S3PWA6"/>
<evidence type="ECO:0000256" key="1">
    <source>
        <dbReference type="SAM" id="MobiDB-lite"/>
    </source>
</evidence>
<gene>
    <name evidence="2" type="ORF">CDEB00056_LOCUS2517</name>
</gene>
<feature type="compositionally biased region" description="Basic and acidic residues" evidence="1">
    <location>
        <begin position="114"/>
        <end position="126"/>
    </location>
</feature>
<feature type="region of interest" description="Disordered" evidence="1">
    <location>
        <begin position="114"/>
        <end position="139"/>
    </location>
</feature>
<accession>A0A7S3PWA6</accession>
<protein>
    <submittedName>
        <fullName evidence="2">Uncharacterized protein</fullName>
    </submittedName>
</protein>